<protein>
    <submittedName>
        <fullName evidence="2">Uncharacterized protein</fullName>
    </submittedName>
</protein>
<dbReference type="InParanoid" id="G4U0C8"/>
<comment type="caution">
    <text evidence="2">The sequence shown here is derived from an EMBL/GenBank/DDBJ whole genome shotgun (WGS) entry which is preliminary data.</text>
</comment>
<sequence>MWGNINLGYDPTGIEELQGLVQVSPLPPTKQGSAATTTFLAEEPTIAAPETPGKLQQEDSESMADLVRLPEVSVNRSDQEQRHLPSTLNDANSEVESGQWQHINSSEDDLSPFLPLINAIKEVDTGPHDRGAEFEAVRLAVGPKSTVNKLGFTTFTQYVKRAIIKGFVEATSDNDSQRLRLVPSLFRHRKLTASPLSFNSKMGADIPIVGGHRPRSSSSSRFEVEPVRNWSQHSNNVSRVESENCRFTHHDARSDMSISSVQDNRGSDPLVRQLHSFCG</sequence>
<keyword evidence="3" id="KW-1185">Reference proteome</keyword>
<organism evidence="2 3">
    <name type="scientific">Serendipita indica (strain DSM 11827)</name>
    <name type="common">Root endophyte fungus</name>
    <name type="synonym">Piriformospora indica</name>
    <dbReference type="NCBI Taxonomy" id="1109443"/>
    <lineage>
        <taxon>Eukaryota</taxon>
        <taxon>Fungi</taxon>
        <taxon>Dikarya</taxon>
        <taxon>Basidiomycota</taxon>
        <taxon>Agaricomycotina</taxon>
        <taxon>Agaricomycetes</taxon>
        <taxon>Sebacinales</taxon>
        <taxon>Serendipitaceae</taxon>
        <taxon>Serendipita</taxon>
    </lineage>
</organism>
<feature type="region of interest" description="Disordered" evidence="1">
    <location>
        <begin position="43"/>
        <end position="62"/>
    </location>
</feature>
<name>G4U0C8_SERID</name>
<accession>G4U0C8</accession>
<dbReference type="AlphaFoldDB" id="G4U0C8"/>
<dbReference type="HOGENOM" id="CLU_997902_0_0_1"/>
<dbReference type="EMBL" id="CAFZ01001195">
    <property type="protein sequence ID" value="CCA77021.1"/>
    <property type="molecule type" value="Genomic_DNA"/>
</dbReference>
<evidence type="ECO:0000256" key="1">
    <source>
        <dbReference type="SAM" id="MobiDB-lite"/>
    </source>
</evidence>
<reference evidence="2 3" key="1">
    <citation type="journal article" date="2011" name="PLoS Pathog.">
        <title>Endophytic Life Strategies Decoded by Genome and Transcriptome Analyses of the Mutualistic Root Symbiont Piriformospora indica.</title>
        <authorList>
            <person name="Zuccaro A."/>
            <person name="Lahrmann U."/>
            <person name="Guldener U."/>
            <person name="Langen G."/>
            <person name="Pfiffi S."/>
            <person name="Biedenkopf D."/>
            <person name="Wong P."/>
            <person name="Samans B."/>
            <person name="Grimm C."/>
            <person name="Basiewicz M."/>
            <person name="Murat C."/>
            <person name="Martin F."/>
            <person name="Kogel K.H."/>
        </authorList>
    </citation>
    <scope>NUCLEOTIDE SEQUENCE [LARGE SCALE GENOMIC DNA]</scope>
    <source>
        <strain evidence="2 3">DSM 11827</strain>
    </source>
</reference>
<proteinExistence type="predicted"/>
<dbReference type="OrthoDB" id="3324504at2759"/>
<evidence type="ECO:0000313" key="2">
    <source>
        <dbReference type="EMBL" id="CCA77021.1"/>
    </source>
</evidence>
<dbReference type="Proteomes" id="UP000007148">
    <property type="component" value="Unassembled WGS sequence"/>
</dbReference>
<gene>
    <name evidence="2" type="ORF">PIIN_11006</name>
</gene>
<evidence type="ECO:0000313" key="3">
    <source>
        <dbReference type="Proteomes" id="UP000007148"/>
    </source>
</evidence>